<dbReference type="Proteomes" id="UP000001070">
    <property type="component" value="Unassembled WGS sequence"/>
</dbReference>
<dbReference type="FunFam" id="3.30.160.60:FF:002343">
    <property type="entry name" value="Zinc finger protein 33A"/>
    <property type="match status" value="1"/>
</dbReference>
<feature type="domain" description="C2H2-type" evidence="7">
    <location>
        <begin position="381"/>
        <end position="408"/>
    </location>
</feature>
<evidence type="ECO:0000313" key="8">
    <source>
        <dbReference type="EMBL" id="EDW00697.1"/>
    </source>
</evidence>
<dbReference type="GO" id="GO:0005634">
    <property type="term" value="C:nucleus"/>
    <property type="evidence" value="ECO:0007669"/>
    <property type="project" value="TreeGrafter"/>
</dbReference>
<evidence type="ECO:0000313" key="9">
    <source>
        <dbReference type="Proteomes" id="UP000001070"/>
    </source>
</evidence>
<keyword evidence="2" id="KW-0677">Repeat</keyword>
<dbReference type="Pfam" id="PF00096">
    <property type="entry name" value="zf-C2H2"/>
    <property type="match status" value="3"/>
</dbReference>
<feature type="domain" description="C2H2-type" evidence="7">
    <location>
        <begin position="507"/>
        <end position="535"/>
    </location>
</feature>
<dbReference type="Gene3D" id="3.30.160.60">
    <property type="entry name" value="Classic Zinc Finger"/>
    <property type="match status" value="6"/>
</dbReference>
<dbReference type="AlphaFoldDB" id="B4J571"/>
<feature type="domain" description="C2H2-type" evidence="7">
    <location>
        <begin position="353"/>
        <end position="380"/>
    </location>
</feature>
<dbReference type="eggNOG" id="KOG1721">
    <property type="taxonomic scope" value="Eukaryota"/>
</dbReference>
<dbReference type="PROSITE" id="PS50157">
    <property type="entry name" value="ZINC_FINGER_C2H2_2"/>
    <property type="match status" value="8"/>
</dbReference>
<keyword evidence="9" id="KW-1185">Reference proteome</keyword>
<evidence type="ECO:0000256" key="6">
    <source>
        <dbReference type="SAM" id="MobiDB-lite"/>
    </source>
</evidence>
<evidence type="ECO:0000256" key="1">
    <source>
        <dbReference type="ARBA" id="ARBA00022723"/>
    </source>
</evidence>
<dbReference type="InParanoid" id="B4J571"/>
<reference evidence="8 9" key="1">
    <citation type="journal article" date="2007" name="Nature">
        <title>Evolution of genes and genomes on the Drosophila phylogeny.</title>
        <authorList>
            <consortium name="Drosophila 12 Genomes Consortium"/>
            <person name="Clark A.G."/>
            <person name="Eisen M.B."/>
            <person name="Smith D.R."/>
            <person name="Bergman C.M."/>
            <person name="Oliver B."/>
            <person name="Markow T.A."/>
            <person name="Kaufman T.C."/>
            <person name="Kellis M."/>
            <person name="Gelbart W."/>
            <person name="Iyer V.N."/>
            <person name="Pollard D.A."/>
            <person name="Sackton T.B."/>
            <person name="Larracuente A.M."/>
            <person name="Singh N.D."/>
            <person name="Abad J.P."/>
            <person name="Abt D.N."/>
            <person name="Adryan B."/>
            <person name="Aguade M."/>
            <person name="Akashi H."/>
            <person name="Anderson W.W."/>
            <person name="Aquadro C.F."/>
            <person name="Ardell D.H."/>
            <person name="Arguello R."/>
            <person name="Artieri C.G."/>
            <person name="Barbash D.A."/>
            <person name="Barker D."/>
            <person name="Barsanti P."/>
            <person name="Batterham P."/>
            <person name="Batzoglou S."/>
            <person name="Begun D."/>
            <person name="Bhutkar A."/>
            <person name="Blanco E."/>
            <person name="Bosak S.A."/>
            <person name="Bradley R.K."/>
            <person name="Brand A.D."/>
            <person name="Brent M.R."/>
            <person name="Brooks A.N."/>
            <person name="Brown R.H."/>
            <person name="Butlin R.K."/>
            <person name="Caggese C."/>
            <person name="Calvi B.R."/>
            <person name="Bernardo de Carvalho A."/>
            <person name="Caspi A."/>
            <person name="Castrezana S."/>
            <person name="Celniker S.E."/>
            <person name="Chang J.L."/>
            <person name="Chapple C."/>
            <person name="Chatterji S."/>
            <person name="Chinwalla A."/>
            <person name="Civetta A."/>
            <person name="Clifton S.W."/>
            <person name="Comeron J.M."/>
            <person name="Costello J.C."/>
            <person name="Coyne J.A."/>
            <person name="Daub J."/>
            <person name="David R.G."/>
            <person name="Delcher A.L."/>
            <person name="Delehaunty K."/>
            <person name="Do C.B."/>
            <person name="Ebling H."/>
            <person name="Edwards K."/>
            <person name="Eickbush T."/>
            <person name="Evans J.D."/>
            <person name="Filipski A."/>
            <person name="Findeiss S."/>
            <person name="Freyhult E."/>
            <person name="Fulton L."/>
            <person name="Fulton R."/>
            <person name="Garcia A.C."/>
            <person name="Gardiner A."/>
            <person name="Garfield D.A."/>
            <person name="Garvin B.E."/>
            <person name="Gibson G."/>
            <person name="Gilbert D."/>
            <person name="Gnerre S."/>
            <person name="Godfrey J."/>
            <person name="Good R."/>
            <person name="Gotea V."/>
            <person name="Gravely B."/>
            <person name="Greenberg A.J."/>
            <person name="Griffiths-Jones S."/>
            <person name="Gross S."/>
            <person name="Guigo R."/>
            <person name="Gustafson E.A."/>
            <person name="Haerty W."/>
            <person name="Hahn M.W."/>
            <person name="Halligan D.L."/>
            <person name="Halpern A.L."/>
            <person name="Halter G.M."/>
            <person name="Han M.V."/>
            <person name="Heger A."/>
            <person name="Hillier L."/>
            <person name="Hinrichs A.S."/>
            <person name="Holmes I."/>
            <person name="Hoskins R.A."/>
            <person name="Hubisz M.J."/>
            <person name="Hultmark D."/>
            <person name="Huntley M.A."/>
            <person name="Jaffe D.B."/>
            <person name="Jagadeeshan S."/>
            <person name="Jeck W.R."/>
            <person name="Johnson J."/>
            <person name="Jones C.D."/>
            <person name="Jordan W.C."/>
            <person name="Karpen G.H."/>
            <person name="Kataoka E."/>
            <person name="Keightley P.D."/>
            <person name="Kheradpour P."/>
            <person name="Kirkness E.F."/>
            <person name="Koerich L.B."/>
            <person name="Kristiansen K."/>
            <person name="Kudrna D."/>
            <person name="Kulathinal R.J."/>
            <person name="Kumar S."/>
            <person name="Kwok R."/>
            <person name="Lander E."/>
            <person name="Langley C.H."/>
            <person name="Lapoint R."/>
            <person name="Lazzaro B.P."/>
            <person name="Lee S.J."/>
            <person name="Levesque L."/>
            <person name="Li R."/>
            <person name="Lin C.F."/>
            <person name="Lin M.F."/>
            <person name="Lindblad-Toh K."/>
            <person name="Llopart A."/>
            <person name="Long M."/>
            <person name="Low L."/>
            <person name="Lozovsky E."/>
            <person name="Lu J."/>
            <person name="Luo M."/>
            <person name="Machado C.A."/>
            <person name="Makalowski W."/>
            <person name="Marzo M."/>
            <person name="Matsuda M."/>
            <person name="Matzkin L."/>
            <person name="McAllister B."/>
            <person name="McBride C.S."/>
            <person name="McKernan B."/>
            <person name="McKernan K."/>
            <person name="Mendez-Lago M."/>
            <person name="Minx P."/>
            <person name="Mollenhauer M.U."/>
            <person name="Montooth K."/>
            <person name="Mount S.M."/>
            <person name="Mu X."/>
            <person name="Myers E."/>
            <person name="Negre B."/>
            <person name="Newfeld S."/>
            <person name="Nielsen R."/>
            <person name="Noor M.A."/>
            <person name="O'Grady P."/>
            <person name="Pachter L."/>
            <person name="Papaceit M."/>
            <person name="Parisi M.J."/>
            <person name="Parisi M."/>
            <person name="Parts L."/>
            <person name="Pedersen J.S."/>
            <person name="Pesole G."/>
            <person name="Phillippy A.M."/>
            <person name="Ponting C.P."/>
            <person name="Pop M."/>
            <person name="Porcelli D."/>
            <person name="Powell J.R."/>
            <person name="Prohaska S."/>
            <person name="Pruitt K."/>
            <person name="Puig M."/>
            <person name="Quesneville H."/>
            <person name="Ram K.R."/>
            <person name="Rand D."/>
            <person name="Rasmussen M.D."/>
            <person name="Reed L.K."/>
            <person name="Reenan R."/>
            <person name="Reily A."/>
            <person name="Remington K.A."/>
            <person name="Rieger T.T."/>
            <person name="Ritchie M.G."/>
            <person name="Robin C."/>
            <person name="Rogers Y.H."/>
            <person name="Rohde C."/>
            <person name="Rozas J."/>
            <person name="Rubenfield M.J."/>
            <person name="Ruiz A."/>
            <person name="Russo S."/>
            <person name="Salzberg S.L."/>
            <person name="Sanchez-Gracia A."/>
            <person name="Saranga D.J."/>
            <person name="Sato H."/>
            <person name="Schaeffer S.W."/>
            <person name="Schatz M.C."/>
            <person name="Schlenke T."/>
            <person name="Schwartz R."/>
            <person name="Segarra C."/>
            <person name="Singh R.S."/>
            <person name="Sirot L."/>
            <person name="Sirota M."/>
            <person name="Sisneros N.B."/>
            <person name="Smith C.D."/>
            <person name="Smith T.F."/>
            <person name="Spieth J."/>
            <person name="Stage D.E."/>
            <person name="Stark A."/>
            <person name="Stephan W."/>
            <person name="Strausberg R.L."/>
            <person name="Strempel S."/>
            <person name="Sturgill D."/>
            <person name="Sutton G."/>
            <person name="Sutton G.G."/>
            <person name="Tao W."/>
            <person name="Teichmann S."/>
            <person name="Tobari Y.N."/>
            <person name="Tomimura Y."/>
            <person name="Tsolas J.M."/>
            <person name="Valente V.L."/>
            <person name="Venter E."/>
            <person name="Venter J.C."/>
            <person name="Vicario S."/>
            <person name="Vieira F.G."/>
            <person name="Vilella A.J."/>
            <person name="Villasante A."/>
            <person name="Walenz B."/>
            <person name="Wang J."/>
            <person name="Wasserman M."/>
            <person name="Watts T."/>
            <person name="Wilson D."/>
            <person name="Wilson R.K."/>
            <person name="Wing R.A."/>
            <person name="Wolfner M.F."/>
            <person name="Wong A."/>
            <person name="Wong G.K."/>
            <person name="Wu C.I."/>
            <person name="Wu G."/>
            <person name="Yamamoto D."/>
            <person name="Yang H.P."/>
            <person name="Yang S.P."/>
            <person name="Yorke J.A."/>
            <person name="Yoshida K."/>
            <person name="Zdobnov E."/>
            <person name="Zhang P."/>
            <person name="Zhang Y."/>
            <person name="Zimin A.V."/>
            <person name="Baldwin J."/>
            <person name="Abdouelleil A."/>
            <person name="Abdulkadir J."/>
            <person name="Abebe A."/>
            <person name="Abera B."/>
            <person name="Abreu J."/>
            <person name="Acer S.C."/>
            <person name="Aftuck L."/>
            <person name="Alexander A."/>
            <person name="An P."/>
            <person name="Anderson E."/>
            <person name="Anderson S."/>
            <person name="Arachi H."/>
            <person name="Azer M."/>
            <person name="Bachantsang P."/>
            <person name="Barry A."/>
            <person name="Bayul T."/>
            <person name="Berlin A."/>
            <person name="Bessette D."/>
            <person name="Bloom T."/>
            <person name="Blye J."/>
            <person name="Boguslavskiy L."/>
            <person name="Bonnet C."/>
            <person name="Boukhgalter B."/>
            <person name="Bourzgui I."/>
            <person name="Brown A."/>
            <person name="Cahill P."/>
            <person name="Channer S."/>
            <person name="Cheshatsang Y."/>
            <person name="Chuda L."/>
            <person name="Citroen M."/>
            <person name="Collymore A."/>
            <person name="Cooke P."/>
            <person name="Costello M."/>
            <person name="D'Aco K."/>
            <person name="Daza R."/>
            <person name="De Haan G."/>
            <person name="DeGray S."/>
            <person name="DeMaso C."/>
            <person name="Dhargay N."/>
            <person name="Dooley K."/>
            <person name="Dooley E."/>
            <person name="Doricent M."/>
            <person name="Dorje P."/>
            <person name="Dorjee K."/>
            <person name="Dupes A."/>
            <person name="Elong R."/>
            <person name="Falk J."/>
            <person name="Farina A."/>
            <person name="Faro S."/>
            <person name="Ferguson D."/>
            <person name="Fisher S."/>
            <person name="Foley C.D."/>
            <person name="Franke A."/>
            <person name="Friedrich D."/>
            <person name="Gadbois L."/>
            <person name="Gearin G."/>
            <person name="Gearin C.R."/>
            <person name="Giannoukos G."/>
            <person name="Goode T."/>
            <person name="Graham J."/>
            <person name="Grandbois E."/>
            <person name="Grewal S."/>
            <person name="Gyaltsen K."/>
            <person name="Hafez N."/>
            <person name="Hagos B."/>
            <person name="Hall J."/>
            <person name="Henson C."/>
            <person name="Hollinger A."/>
            <person name="Honan T."/>
            <person name="Huard M.D."/>
            <person name="Hughes L."/>
            <person name="Hurhula B."/>
            <person name="Husby M.E."/>
            <person name="Kamat A."/>
            <person name="Kanga B."/>
            <person name="Kashin S."/>
            <person name="Khazanovich D."/>
            <person name="Kisner P."/>
            <person name="Lance K."/>
            <person name="Lara M."/>
            <person name="Lee W."/>
            <person name="Lennon N."/>
            <person name="Letendre F."/>
            <person name="LeVine R."/>
            <person name="Lipovsky A."/>
            <person name="Liu X."/>
            <person name="Liu J."/>
            <person name="Liu S."/>
            <person name="Lokyitsang T."/>
            <person name="Lokyitsang Y."/>
            <person name="Lubonja R."/>
            <person name="Lui A."/>
            <person name="MacDonald P."/>
            <person name="Magnisalis V."/>
            <person name="Maru K."/>
            <person name="Matthews C."/>
            <person name="McCusker W."/>
            <person name="McDonough S."/>
            <person name="Mehta T."/>
            <person name="Meldrim J."/>
            <person name="Meneus L."/>
            <person name="Mihai O."/>
            <person name="Mihalev A."/>
            <person name="Mihova T."/>
            <person name="Mittelman R."/>
            <person name="Mlenga V."/>
            <person name="Montmayeur A."/>
            <person name="Mulrain L."/>
            <person name="Navidi A."/>
            <person name="Naylor J."/>
            <person name="Negash T."/>
            <person name="Nguyen T."/>
            <person name="Nguyen N."/>
            <person name="Nicol R."/>
            <person name="Norbu C."/>
            <person name="Norbu N."/>
            <person name="Novod N."/>
            <person name="O'Neill B."/>
            <person name="Osman S."/>
            <person name="Markiewicz E."/>
            <person name="Oyono O.L."/>
            <person name="Patti C."/>
            <person name="Phunkhang P."/>
            <person name="Pierre F."/>
            <person name="Priest M."/>
            <person name="Raghuraman S."/>
            <person name="Rege F."/>
            <person name="Reyes R."/>
            <person name="Rise C."/>
            <person name="Rogov P."/>
            <person name="Ross K."/>
            <person name="Ryan E."/>
            <person name="Settipalli S."/>
            <person name="Shea T."/>
            <person name="Sherpa N."/>
            <person name="Shi L."/>
            <person name="Shih D."/>
            <person name="Sparrow T."/>
            <person name="Spaulding J."/>
            <person name="Stalker J."/>
            <person name="Stange-Thomann N."/>
            <person name="Stavropoulos S."/>
            <person name="Stone C."/>
            <person name="Strader C."/>
            <person name="Tesfaye S."/>
            <person name="Thomson T."/>
            <person name="Thoulutsang Y."/>
            <person name="Thoulutsang D."/>
            <person name="Topham K."/>
            <person name="Topping I."/>
            <person name="Tsamla T."/>
            <person name="Vassiliev H."/>
            <person name="Vo A."/>
            <person name="Wangchuk T."/>
            <person name="Wangdi T."/>
            <person name="Weiand M."/>
            <person name="Wilkinson J."/>
            <person name="Wilson A."/>
            <person name="Yadav S."/>
            <person name="Young G."/>
            <person name="Yu Q."/>
            <person name="Zembek L."/>
            <person name="Zhong D."/>
            <person name="Zimmer A."/>
            <person name="Zwirko Z."/>
            <person name="Jaffe D.B."/>
            <person name="Alvarez P."/>
            <person name="Brockman W."/>
            <person name="Butler J."/>
            <person name="Chin C."/>
            <person name="Gnerre S."/>
            <person name="Grabherr M."/>
            <person name="Kleber M."/>
            <person name="Mauceli E."/>
            <person name="MacCallum I."/>
        </authorList>
    </citation>
    <scope>NUCLEOTIDE SEQUENCE [LARGE SCALE GENOMIC DNA]</scope>
    <source>
        <strain evidence="9">Tucson 15287-2541.00</strain>
    </source>
</reference>
<dbReference type="STRING" id="7222.B4J571"/>
<evidence type="ECO:0000256" key="5">
    <source>
        <dbReference type="PROSITE-ProRule" id="PRU00042"/>
    </source>
</evidence>
<dbReference type="HOGENOM" id="CLU_499933_0_0_1"/>
<evidence type="ECO:0000256" key="3">
    <source>
        <dbReference type="ARBA" id="ARBA00022771"/>
    </source>
</evidence>
<dbReference type="SUPFAM" id="SSF57667">
    <property type="entry name" value="beta-beta-alpha zinc fingers"/>
    <property type="match status" value="4"/>
</dbReference>
<protein>
    <submittedName>
        <fullName evidence="8">GH21026</fullName>
    </submittedName>
</protein>
<feature type="domain" description="C2H2-type" evidence="7">
    <location>
        <begin position="437"/>
        <end position="464"/>
    </location>
</feature>
<dbReference type="OMA" id="ERYFCFD"/>
<dbReference type="GO" id="GO:0008270">
    <property type="term" value="F:zinc ion binding"/>
    <property type="evidence" value="ECO:0007669"/>
    <property type="project" value="UniProtKB-KW"/>
</dbReference>
<evidence type="ECO:0000256" key="2">
    <source>
        <dbReference type="ARBA" id="ARBA00022737"/>
    </source>
</evidence>
<dbReference type="InterPro" id="IPR036236">
    <property type="entry name" value="Znf_C2H2_sf"/>
</dbReference>
<feature type="compositionally biased region" description="Polar residues" evidence="6">
    <location>
        <begin position="198"/>
        <end position="213"/>
    </location>
</feature>
<feature type="domain" description="C2H2-type" evidence="7">
    <location>
        <begin position="463"/>
        <end position="490"/>
    </location>
</feature>
<dbReference type="InterPro" id="IPR013087">
    <property type="entry name" value="Znf_C2H2_type"/>
</dbReference>
<dbReference type="OrthoDB" id="3437960at2759"/>
<gene>
    <name evidence="8" type="primary">Dgri\GH21026</name>
    <name evidence="8" type="ORF">Dgri_GH21026</name>
</gene>
<feature type="domain" description="C2H2-type" evidence="7">
    <location>
        <begin position="231"/>
        <end position="258"/>
    </location>
</feature>
<dbReference type="FunCoup" id="B4J571">
    <property type="interactions" value="273"/>
</dbReference>
<accession>B4J571</accession>
<dbReference type="PhylomeDB" id="B4J571"/>
<dbReference type="SMART" id="SM00355">
    <property type="entry name" value="ZnF_C2H2"/>
    <property type="match status" value="9"/>
</dbReference>
<keyword evidence="3 5" id="KW-0863">Zinc-finger</keyword>
<dbReference type="SMR" id="B4J571"/>
<feature type="domain" description="C2H2-type" evidence="7">
    <location>
        <begin position="409"/>
        <end position="436"/>
    </location>
</feature>
<proteinExistence type="predicted"/>
<dbReference type="EMBL" id="CH916367">
    <property type="protein sequence ID" value="EDW00697.1"/>
    <property type="molecule type" value="Genomic_DNA"/>
</dbReference>
<dbReference type="PROSITE" id="PS00028">
    <property type="entry name" value="ZINC_FINGER_C2H2_1"/>
    <property type="match status" value="8"/>
</dbReference>
<dbReference type="PANTHER" id="PTHR24408">
    <property type="entry name" value="ZINC FINGER PROTEIN"/>
    <property type="match status" value="1"/>
</dbReference>
<dbReference type="Pfam" id="PF12874">
    <property type="entry name" value="zf-met"/>
    <property type="match status" value="1"/>
</dbReference>
<feature type="domain" description="C2H2-type" evidence="7">
    <location>
        <begin position="306"/>
        <end position="328"/>
    </location>
</feature>
<evidence type="ECO:0000259" key="7">
    <source>
        <dbReference type="PROSITE" id="PS50157"/>
    </source>
</evidence>
<keyword evidence="4" id="KW-0862">Zinc</keyword>
<dbReference type="GO" id="GO:0043565">
    <property type="term" value="F:sequence-specific DNA binding"/>
    <property type="evidence" value="ECO:0007669"/>
    <property type="project" value="TreeGrafter"/>
</dbReference>
<keyword evidence="1" id="KW-0479">Metal-binding</keyword>
<name>B4J571_DROGR</name>
<feature type="region of interest" description="Disordered" evidence="6">
    <location>
        <begin position="186"/>
        <end position="221"/>
    </location>
</feature>
<dbReference type="GO" id="GO:0000981">
    <property type="term" value="F:DNA-binding transcription factor activity, RNA polymerase II-specific"/>
    <property type="evidence" value="ECO:0007669"/>
    <property type="project" value="TreeGrafter"/>
</dbReference>
<organism evidence="9">
    <name type="scientific">Drosophila grimshawi</name>
    <name type="common">Hawaiian fruit fly</name>
    <name type="synonym">Idiomyia grimshawi</name>
    <dbReference type="NCBI Taxonomy" id="7222"/>
    <lineage>
        <taxon>Eukaryota</taxon>
        <taxon>Metazoa</taxon>
        <taxon>Ecdysozoa</taxon>
        <taxon>Arthropoda</taxon>
        <taxon>Hexapoda</taxon>
        <taxon>Insecta</taxon>
        <taxon>Pterygota</taxon>
        <taxon>Neoptera</taxon>
        <taxon>Endopterygota</taxon>
        <taxon>Diptera</taxon>
        <taxon>Brachycera</taxon>
        <taxon>Muscomorpha</taxon>
        <taxon>Ephydroidea</taxon>
        <taxon>Drosophilidae</taxon>
        <taxon>Drosophila</taxon>
        <taxon>Hawaiian Drosophila</taxon>
    </lineage>
</organism>
<evidence type="ECO:0000256" key="4">
    <source>
        <dbReference type="ARBA" id="ARBA00022833"/>
    </source>
</evidence>
<dbReference type="PANTHER" id="PTHR24408:SF64">
    <property type="entry name" value="LINKING IMMUNITY AND METABOLISM-RELATED"/>
    <property type="match status" value="1"/>
</dbReference>
<sequence length="611" mass="68662">MLLAACSQLSIAAHSGKKADATATALQRHVDAKSQSNIDHFIIDTCADELYYCEDCGNDYDSIEAYNNAHSGLDSCTGAVEACSKVSLHAVEMKNEADGEDDRVDVESLILEDDLIEEVDDASEPQLWEVLDDDEVLLPAEVEDEAQTEPEAEAQSEQMSSKSERYFCFDCHSIFVTRESAEEHSCPQAEATTTTTTGGKPSTANKLAKTQTPVRRKGATATAASSNNTATVCHICKTKFSSAKCLKFHMRIHNKRASKSIQDALPVGAHQQYSELDQFYCEICNKSFEKNLLTVHKQMHQSHKQFLCGTCNRKFDNLTNYKMHLKIHERHALSNNNKPSKKAASVDRDKPGFACQYCERVFSRPYEKVKHERVHTGEKPYSCEVCGKTFRVSYSLTLHLRTHTNIRPYVCTTCNKRFKSHTVYSHHLRIHSSERQYVCDSCPKSFRTSVQLYAHKNSHTKPYQCAVCNRPFSSLYAVKAHMSTHKTNDAKSAGNQVTKSQNMSNKYWCVTCGAEYARPFALRLHMKASHGHQDDADTRFAKIAPTDDDDEIIVPDTETAVLIAAAKADSAYLCDEANEVDIMGAVPKYEECIEFDVETFHNEEIITDWLK</sequence>